<reference evidence="1 2" key="1">
    <citation type="submission" date="2018-02" db="EMBL/GenBank/DDBJ databases">
        <title>The genomes of Aspergillus section Nigri reveals drivers in fungal speciation.</title>
        <authorList>
            <consortium name="DOE Joint Genome Institute"/>
            <person name="Vesth T.C."/>
            <person name="Nybo J."/>
            <person name="Theobald S."/>
            <person name="Brandl J."/>
            <person name="Frisvad J.C."/>
            <person name="Nielsen K.F."/>
            <person name="Lyhne E.K."/>
            <person name="Kogle M.E."/>
            <person name="Kuo A."/>
            <person name="Riley R."/>
            <person name="Clum A."/>
            <person name="Nolan M."/>
            <person name="Lipzen A."/>
            <person name="Salamov A."/>
            <person name="Henrissat B."/>
            <person name="Wiebenga A."/>
            <person name="De vries R.P."/>
            <person name="Grigoriev I.V."/>
            <person name="Mortensen U.H."/>
            <person name="Andersen M.R."/>
            <person name="Baker S.E."/>
        </authorList>
    </citation>
    <scope>NUCLEOTIDE SEQUENCE [LARGE SCALE GENOMIC DNA]</scope>
    <source>
        <strain evidence="1 2">CBS 101889</strain>
    </source>
</reference>
<dbReference type="VEuPathDB" id="FungiDB:BO97DRAFT_415994"/>
<proteinExistence type="predicted"/>
<sequence>MPVEKGEWWTSREEARDVLIEQLRDHLSAAGHRGLVGVHWDMTIICISCIGASEPRTALDLLDQLPLEPGDAHICTSRMSRQERIHILENHGSLFLNCLARPSLLRGVGYFAIDGYPIQVHVLEAVIMPFERGSRFTGRFDDIVNSTLELAGVESASKS</sequence>
<name>A0A395HSR8_ASPHC</name>
<organism evidence="1 2">
    <name type="scientific">Aspergillus homomorphus (strain CBS 101889)</name>
    <dbReference type="NCBI Taxonomy" id="1450537"/>
    <lineage>
        <taxon>Eukaryota</taxon>
        <taxon>Fungi</taxon>
        <taxon>Dikarya</taxon>
        <taxon>Ascomycota</taxon>
        <taxon>Pezizomycotina</taxon>
        <taxon>Eurotiomycetes</taxon>
        <taxon>Eurotiomycetidae</taxon>
        <taxon>Eurotiales</taxon>
        <taxon>Aspergillaceae</taxon>
        <taxon>Aspergillus</taxon>
        <taxon>Aspergillus subgen. Circumdati</taxon>
    </lineage>
</organism>
<accession>A0A395HSR8</accession>
<protein>
    <submittedName>
        <fullName evidence="1">Uncharacterized protein</fullName>
    </submittedName>
</protein>
<dbReference type="OrthoDB" id="4509249at2759"/>
<dbReference type="STRING" id="1450537.A0A395HSR8"/>
<dbReference type="RefSeq" id="XP_025549617.1">
    <property type="nucleotide sequence ID" value="XM_025696419.1"/>
</dbReference>
<gene>
    <name evidence="1" type="ORF">BO97DRAFT_415994</name>
</gene>
<keyword evidence="2" id="KW-1185">Reference proteome</keyword>
<dbReference type="Proteomes" id="UP000248961">
    <property type="component" value="Unassembled WGS sequence"/>
</dbReference>
<dbReference type="AlphaFoldDB" id="A0A395HSR8"/>
<evidence type="ECO:0000313" key="2">
    <source>
        <dbReference type="Proteomes" id="UP000248961"/>
    </source>
</evidence>
<dbReference type="GeneID" id="37200708"/>
<evidence type="ECO:0000313" key="1">
    <source>
        <dbReference type="EMBL" id="RAL10463.1"/>
    </source>
</evidence>
<dbReference type="EMBL" id="KZ824295">
    <property type="protein sequence ID" value="RAL10463.1"/>
    <property type="molecule type" value="Genomic_DNA"/>
</dbReference>